<dbReference type="GO" id="GO:0006310">
    <property type="term" value="P:DNA recombination"/>
    <property type="evidence" value="ECO:0007669"/>
    <property type="project" value="InterPro"/>
</dbReference>
<reference evidence="11 12" key="1">
    <citation type="submission" date="2017-04" db="EMBL/GenBank/DDBJ databases">
        <title>Bacillus krulwichiae AM31D Genome sequencing and assembly.</title>
        <authorList>
            <person name="Krulwich T.A."/>
            <person name="Anastor L."/>
            <person name="Ehrlich R."/>
            <person name="Ehrlich G.D."/>
            <person name="Janto B."/>
        </authorList>
    </citation>
    <scope>NUCLEOTIDE SEQUENCE [LARGE SCALE GENOMIC DNA]</scope>
    <source>
        <strain evidence="11 12">AM31D</strain>
    </source>
</reference>
<dbReference type="InterPro" id="IPR041122">
    <property type="entry name" value="RecJ_OB"/>
</dbReference>
<comment type="similarity">
    <text evidence="1">Belongs to the RecJ family.</text>
</comment>
<evidence type="ECO:0000256" key="2">
    <source>
        <dbReference type="ARBA" id="ARBA00019841"/>
    </source>
</evidence>
<keyword evidence="12" id="KW-1185">Reference proteome</keyword>
<evidence type="ECO:0000259" key="10">
    <source>
        <dbReference type="Pfam" id="PF17768"/>
    </source>
</evidence>
<dbReference type="PANTHER" id="PTHR30255:SF2">
    <property type="entry name" value="SINGLE-STRANDED-DNA-SPECIFIC EXONUCLEASE RECJ"/>
    <property type="match status" value="1"/>
</dbReference>
<feature type="domain" description="Single-stranded-DNA-specific exonuclease RecJ C-terminal" evidence="9">
    <location>
        <begin position="568"/>
        <end position="771"/>
    </location>
</feature>
<dbReference type="STRING" id="199441.BkAM31D_04745"/>
<dbReference type="NCBIfam" id="TIGR00644">
    <property type="entry name" value="recJ"/>
    <property type="match status" value="1"/>
</dbReference>
<dbReference type="KEGG" id="bkw:BkAM31D_04745"/>
<dbReference type="InterPro" id="IPR003156">
    <property type="entry name" value="DHHA1_dom"/>
</dbReference>
<evidence type="ECO:0000256" key="5">
    <source>
        <dbReference type="ARBA" id="ARBA00022839"/>
    </source>
</evidence>
<name>A0A1X9MCD0_9BACI</name>
<dbReference type="Proteomes" id="UP000193006">
    <property type="component" value="Chromosome"/>
</dbReference>
<dbReference type="Gene3D" id="3.10.310.30">
    <property type="match status" value="1"/>
</dbReference>
<feature type="coiled-coil region" evidence="6">
    <location>
        <begin position="300"/>
        <end position="334"/>
    </location>
</feature>
<feature type="domain" description="DHHA1" evidence="8">
    <location>
        <begin position="347"/>
        <end position="441"/>
    </location>
</feature>
<dbReference type="GO" id="GO:0003676">
    <property type="term" value="F:nucleic acid binding"/>
    <property type="evidence" value="ECO:0007669"/>
    <property type="project" value="InterPro"/>
</dbReference>
<dbReference type="Pfam" id="PF10141">
    <property type="entry name" value="ssDNA-exonuc_C"/>
    <property type="match status" value="1"/>
</dbReference>
<protein>
    <recommendedName>
        <fullName evidence="2">Single-stranded-DNA-specific exonuclease RecJ</fullName>
    </recommendedName>
</protein>
<accession>A0A1X9MCD0</accession>
<dbReference type="EMBL" id="CP020814">
    <property type="protein sequence ID" value="ARK29221.1"/>
    <property type="molecule type" value="Genomic_DNA"/>
</dbReference>
<keyword evidence="5 11" id="KW-0269">Exonuclease</keyword>
<dbReference type="RefSeq" id="WP_066155749.1">
    <property type="nucleotide sequence ID" value="NZ_CP020814.1"/>
</dbReference>
<dbReference type="Gene3D" id="3.90.1640.30">
    <property type="match status" value="1"/>
</dbReference>
<organism evidence="11 12">
    <name type="scientific">Halalkalibacter krulwichiae</name>
    <dbReference type="NCBI Taxonomy" id="199441"/>
    <lineage>
        <taxon>Bacteria</taxon>
        <taxon>Bacillati</taxon>
        <taxon>Bacillota</taxon>
        <taxon>Bacilli</taxon>
        <taxon>Bacillales</taxon>
        <taxon>Bacillaceae</taxon>
        <taxon>Halalkalibacter</taxon>
    </lineage>
</organism>
<evidence type="ECO:0000259" key="8">
    <source>
        <dbReference type="Pfam" id="PF02272"/>
    </source>
</evidence>
<evidence type="ECO:0000259" key="7">
    <source>
        <dbReference type="Pfam" id="PF01368"/>
    </source>
</evidence>
<dbReference type="PANTHER" id="PTHR30255">
    <property type="entry name" value="SINGLE-STRANDED-DNA-SPECIFIC EXONUCLEASE RECJ"/>
    <property type="match status" value="1"/>
</dbReference>
<dbReference type="InterPro" id="IPR001667">
    <property type="entry name" value="DDH_dom"/>
</dbReference>
<dbReference type="Pfam" id="PF01368">
    <property type="entry name" value="DHH"/>
    <property type="match status" value="1"/>
</dbReference>
<evidence type="ECO:0000259" key="9">
    <source>
        <dbReference type="Pfam" id="PF10141"/>
    </source>
</evidence>
<dbReference type="AlphaFoldDB" id="A0A1X9MCD0"/>
<feature type="domain" description="RecJ OB" evidence="10">
    <location>
        <begin position="455"/>
        <end position="561"/>
    </location>
</feature>
<dbReference type="Pfam" id="PF02272">
    <property type="entry name" value="DHHA1"/>
    <property type="match status" value="1"/>
</dbReference>
<sequence length="789" mass="88147">MLKSKARWKIKEQASNQVDLLVNELKIDPLTAKLLINRGLETIESARGFLNKEEMCYHDPFLLDDMDLAVRRIHAAVSRNEKILIFGDYDADGVSSTAVMYLALKSIGAEVDFYIPNRFTEGYGPNEPAIRKAKEEGYQLVVTVDTGIAAVHVANVAKEIGLDFIVTDHHEAPPVLPDAYAIINPKKPGCPYPFKGLAGVGVALKVAHALIGRIPSEWLDIAVIGTVADLVPLVDENRLLVMEGLHALQSTDKPGLVELKKKCGILSQVIQADHVGFGIGPRINAAGRLDSADPAVALLLTESHEEAELLASEIDDLNKERQAVVSEITEAAIQVVEDHYPPDENEVLVIAGEGWNAGVIGIVASRLVERYYRPTIVLSIDNEKGLAKGSARSIEGFDMFAELSKSRDILPHFGGHPMAAGLTMNASDLGELRKRLCQQAKEVLTADDFTPITAIDLVASVDEVSVTVIKQMEKLAPFGVANPTPKVLIQDVHLEQMRKIGSDANHLKVGFNQNGATLDGIGFHLGYLCEEITSAAKVSAIGTLSINEWNGHVKPQLMIEDVAVSEWQLFDWRSIQRNRIVERLLTIPKENRMLIAFKENTKMSLGLEQFDITHVSTNMSNTTDLSGKYVVLLDTPEERQQLKGLFSMSETPNRIYTIFHHESDSFFTSNPNRDHFKWFYAFLLKRKMFNMKQHSEDLAKHKGWSKQTVDFMSHVFYELGFVTIDDGILTVTENPEKKNLDESKTYRMKQEQVYIENDFVYSSYMDLKQWFSQILQEKTRDEKSSKETV</sequence>
<keyword evidence="6" id="KW-0175">Coiled coil</keyword>
<gene>
    <name evidence="11" type="primary">recJ</name>
    <name evidence="11" type="ORF">BkAM31D_04745</name>
</gene>
<dbReference type="InterPro" id="IPR018779">
    <property type="entry name" value="RecJ_C"/>
</dbReference>
<evidence type="ECO:0000313" key="12">
    <source>
        <dbReference type="Proteomes" id="UP000193006"/>
    </source>
</evidence>
<dbReference type="SUPFAM" id="SSF64182">
    <property type="entry name" value="DHH phosphoesterases"/>
    <property type="match status" value="1"/>
</dbReference>
<keyword evidence="3" id="KW-0540">Nuclease</keyword>
<evidence type="ECO:0000256" key="3">
    <source>
        <dbReference type="ARBA" id="ARBA00022722"/>
    </source>
</evidence>
<dbReference type="GO" id="GO:0006281">
    <property type="term" value="P:DNA repair"/>
    <property type="evidence" value="ECO:0007669"/>
    <property type="project" value="InterPro"/>
</dbReference>
<evidence type="ECO:0000256" key="4">
    <source>
        <dbReference type="ARBA" id="ARBA00022801"/>
    </source>
</evidence>
<dbReference type="InterPro" id="IPR004610">
    <property type="entry name" value="RecJ"/>
</dbReference>
<dbReference type="InterPro" id="IPR051673">
    <property type="entry name" value="SSDNA_exonuclease_RecJ"/>
</dbReference>
<evidence type="ECO:0000313" key="11">
    <source>
        <dbReference type="EMBL" id="ARK29221.1"/>
    </source>
</evidence>
<proteinExistence type="inferred from homology"/>
<dbReference type="InterPro" id="IPR038763">
    <property type="entry name" value="DHH_sf"/>
</dbReference>
<evidence type="ECO:0000256" key="1">
    <source>
        <dbReference type="ARBA" id="ARBA00005915"/>
    </source>
</evidence>
<feature type="domain" description="DDH" evidence="7">
    <location>
        <begin position="82"/>
        <end position="226"/>
    </location>
</feature>
<dbReference type="Pfam" id="PF17768">
    <property type="entry name" value="RecJ_OB"/>
    <property type="match status" value="1"/>
</dbReference>
<evidence type="ECO:0000256" key="6">
    <source>
        <dbReference type="SAM" id="Coils"/>
    </source>
</evidence>
<keyword evidence="4 11" id="KW-0378">Hydrolase</keyword>
<dbReference type="GO" id="GO:0008409">
    <property type="term" value="F:5'-3' exonuclease activity"/>
    <property type="evidence" value="ECO:0007669"/>
    <property type="project" value="InterPro"/>
</dbReference>